<sequence length="89" mass="10112">METSIIILQHIANESTKLGAISALIKTGHLKPYINKSQAFSIYGRTRVERWLNAGYIQFIKDGDHSAAWRLDRLLLEIIDKAEALLVYV</sequence>
<reference evidence="1 3" key="1">
    <citation type="submission" date="2019-08" db="EMBL/GenBank/DDBJ databases">
        <title>Comparative genome analysis confer to the adaptation heavy metal polluted environment.</title>
        <authorList>
            <person name="Li Y."/>
        </authorList>
    </citation>
    <scope>NUCLEOTIDE SEQUENCE [LARGE SCALE GENOMIC DNA]</scope>
    <source>
        <strain evidence="1 3">P2</strain>
    </source>
</reference>
<dbReference type="Proteomes" id="UP000663940">
    <property type="component" value="Chromosome"/>
</dbReference>
<dbReference type="RefSeq" id="WP_112652511.1">
    <property type="nucleotide sequence ID" value="NZ_CP043451.1"/>
</dbReference>
<protein>
    <submittedName>
        <fullName evidence="1">Uncharacterized protein</fullName>
    </submittedName>
</protein>
<proteinExistence type="predicted"/>
<evidence type="ECO:0000313" key="2">
    <source>
        <dbReference type="EMBL" id="QTE47576.1"/>
    </source>
</evidence>
<organism evidence="1 3">
    <name type="scientific">Mucilaginibacter rubeus</name>
    <dbReference type="NCBI Taxonomy" id="2027860"/>
    <lineage>
        <taxon>Bacteria</taxon>
        <taxon>Pseudomonadati</taxon>
        <taxon>Bacteroidota</taxon>
        <taxon>Sphingobacteriia</taxon>
        <taxon>Sphingobacteriales</taxon>
        <taxon>Sphingobacteriaceae</taxon>
        <taxon>Mucilaginibacter</taxon>
    </lineage>
</organism>
<dbReference type="AlphaFoldDB" id="A0AAE6JDP6"/>
<accession>A0AAE6JDP6</accession>
<dbReference type="EMBL" id="CP071880">
    <property type="protein sequence ID" value="QTE47576.1"/>
    <property type="molecule type" value="Genomic_DNA"/>
</dbReference>
<evidence type="ECO:0000313" key="1">
    <source>
        <dbReference type="EMBL" id="QEM03655.1"/>
    </source>
</evidence>
<keyword evidence="4" id="KW-1185">Reference proteome</keyword>
<name>A0AAE6JDP6_9SPHI</name>
<dbReference type="Proteomes" id="UP000250557">
    <property type="component" value="Chromosome"/>
</dbReference>
<evidence type="ECO:0000313" key="4">
    <source>
        <dbReference type="Proteomes" id="UP000663940"/>
    </source>
</evidence>
<evidence type="ECO:0000313" key="3">
    <source>
        <dbReference type="Proteomes" id="UP000250557"/>
    </source>
</evidence>
<gene>
    <name evidence="1" type="ORF">DIU31_009050</name>
    <name evidence="2" type="ORF">J3L21_18595</name>
</gene>
<reference evidence="2 4" key="2">
    <citation type="submission" date="2021-03" db="EMBL/GenBank/DDBJ databases">
        <title>Mucilaginibacter strains isolated from gold and copper mining confer multi heavy-metal resistance.</title>
        <authorList>
            <person name="Li Y."/>
        </authorList>
    </citation>
    <scope>NUCLEOTIDE SEQUENCE [LARGE SCALE GENOMIC DNA]</scope>
    <source>
        <strain evidence="2 4">P2-4</strain>
    </source>
</reference>
<dbReference type="EMBL" id="CP043451">
    <property type="protein sequence ID" value="QEM03655.1"/>
    <property type="molecule type" value="Genomic_DNA"/>
</dbReference>